<gene>
    <name evidence="1" type="ORF">F0P94_02065</name>
</gene>
<keyword evidence="2" id="KW-1185">Reference proteome</keyword>
<protein>
    <recommendedName>
        <fullName evidence="3">Immunity protein 43 domain-containing protein</fullName>
    </recommendedName>
</protein>
<comment type="caution">
    <text evidence="1">The sequence shown here is derived from an EMBL/GenBank/DDBJ whole genome shotgun (WGS) entry which is preliminary data.</text>
</comment>
<evidence type="ECO:0008006" key="3">
    <source>
        <dbReference type="Google" id="ProtNLM"/>
    </source>
</evidence>
<evidence type="ECO:0000313" key="1">
    <source>
        <dbReference type="EMBL" id="KAA9345890.1"/>
    </source>
</evidence>
<dbReference type="RefSeq" id="WP_150902033.1">
    <property type="nucleotide sequence ID" value="NZ_VTWT01000001.1"/>
</dbReference>
<reference evidence="1 2" key="1">
    <citation type="submission" date="2019-09" db="EMBL/GenBank/DDBJ databases">
        <title>Genome sequence of Adhaeribacter sp. M2.</title>
        <authorList>
            <person name="Srinivasan S."/>
        </authorList>
    </citation>
    <scope>NUCLEOTIDE SEQUENCE [LARGE SCALE GENOMIC DNA]</scope>
    <source>
        <strain evidence="1 2">M2</strain>
    </source>
</reference>
<sequence length="247" mass="28427">MNKNIFELAAEAMEEEQHKAYLGYPASMKYLLLSTSTDSKIIGRKWPQTDYIDLSLAHQLKYHNLHPGTIAFDKIELYKSSKLTDLISTAAISAHAFVLSKKALDVFRYFKLGNHKIYPATVYHKQNAHEYGILHFVNDLHGGLDFSKSKFYVANLLGGYEFDIDVTDEEDYKNKQQLVKTAQYPNTKKWWFVRLKWGVFKKGVSQPDIFNISSSNIEPYVSYDLAQAVVENGLTGFEFKRAYNLQD</sequence>
<name>A0A5N1J5C1_9BACT</name>
<organism evidence="1 2">
    <name type="scientific">Adhaeribacter soli</name>
    <dbReference type="NCBI Taxonomy" id="2607655"/>
    <lineage>
        <taxon>Bacteria</taxon>
        <taxon>Pseudomonadati</taxon>
        <taxon>Bacteroidota</taxon>
        <taxon>Cytophagia</taxon>
        <taxon>Cytophagales</taxon>
        <taxon>Hymenobacteraceae</taxon>
        <taxon>Adhaeribacter</taxon>
    </lineage>
</organism>
<proteinExistence type="predicted"/>
<evidence type="ECO:0000313" key="2">
    <source>
        <dbReference type="Proteomes" id="UP000326570"/>
    </source>
</evidence>
<accession>A0A5N1J5C1</accession>
<dbReference type="AlphaFoldDB" id="A0A5N1J5C1"/>
<dbReference type="Proteomes" id="UP000326570">
    <property type="component" value="Unassembled WGS sequence"/>
</dbReference>
<dbReference type="EMBL" id="VTWT01000001">
    <property type="protein sequence ID" value="KAA9345890.1"/>
    <property type="molecule type" value="Genomic_DNA"/>
</dbReference>